<feature type="transmembrane region" description="Helical" evidence="9">
    <location>
        <begin position="473"/>
        <end position="500"/>
    </location>
</feature>
<feature type="transmembrane region" description="Helical" evidence="9">
    <location>
        <begin position="12"/>
        <end position="33"/>
    </location>
</feature>
<protein>
    <submittedName>
        <fullName evidence="10">Multidrug efflux system CmeABC, inner membrane drug transporter CmeB</fullName>
    </submittedName>
</protein>
<dbReference type="AlphaFoldDB" id="A0A7H9CL29"/>
<dbReference type="PANTHER" id="PTHR32063">
    <property type="match status" value="1"/>
</dbReference>
<comment type="similarity">
    <text evidence="2">Belongs to the resistance-nodulation-cell division (RND) (TC 2.A.6) family.</text>
</comment>
<feature type="transmembrane region" description="Helical" evidence="9">
    <location>
        <begin position="873"/>
        <end position="892"/>
    </location>
</feature>
<dbReference type="Proteomes" id="UP000509414">
    <property type="component" value="Chromosome"/>
</dbReference>
<dbReference type="GO" id="GO:0015562">
    <property type="term" value="F:efflux transmembrane transporter activity"/>
    <property type="evidence" value="ECO:0007669"/>
    <property type="project" value="InterPro"/>
</dbReference>
<dbReference type="GO" id="GO:0042910">
    <property type="term" value="F:xenobiotic transmembrane transporter activity"/>
    <property type="evidence" value="ECO:0007669"/>
    <property type="project" value="TreeGrafter"/>
</dbReference>
<dbReference type="PANTHER" id="PTHR32063:SF13">
    <property type="entry name" value="MULTIDRUG EFFLUX PUMP SUBUNIT ACRB-RELATED"/>
    <property type="match status" value="1"/>
</dbReference>
<keyword evidence="4" id="KW-1003">Cell membrane</keyword>
<feature type="transmembrane region" description="Helical" evidence="9">
    <location>
        <begin position="1007"/>
        <end position="1029"/>
    </location>
</feature>
<dbReference type="NCBIfam" id="TIGR00915">
    <property type="entry name" value="2A0602"/>
    <property type="match status" value="1"/>
</dbReference>
<evidence type="ECO:0000256" key="8">
    <source>
        <dbReference type="ARBA" id="ARBA00023136"/>
    </source>
</evidence>
<keyword evidence="5" id="KW-0997">Cell inner membrane</keyword>
<feature type="transmembrane region" description="Helical" evidence="9">
    <location>
        <begin position="441"/>
        <end position="461"/>
    </location>
</feature>
<name>A0A7H9CL29_9BACT</name>
<feature type="transmembrane region" description="Helical" evidence="9">
    <location>
        <begin position="975"/>
        <end position="995"/>
    </location>
</feature>
<dbReference type="GO" id="GO:0009636">
    <property type="term" value="P:response to toxic substance"/>
    <property type="evidence" value="ECO:0007669"/>
    <property type="project" value="UniProtKB-ARBA"/>
</dbReference>
<dbReference type="EMBL" id="CP049075">
    <property type="protein sequence ID" value="QLI05509.1"/>
    <property type="molecule type" value="Genomic_DNA"/>
</dbReference>
<dbReference type="KEGG" id="cinf:CINF_1004"/>
<dbReference type="PRINTS" id="PR00702">
    <property type="entry name" value="ACRIFLAVINRP"/>
</dbReference>
<dbReference type="Gene3D" id="3.30.2090.10">
    <property type="entry name" value="Multidrug efflux transporter AcrB TolC docking domain, DN and DC subdomains"/>
    <property type="match status" value="2"/>
</dbReference>
<evidence type="ECO:0000256" key="3">
    <source>
        <dbReference type="ARBA" id="ARBA00022448"/>
    </source>
</evidence>
<comment type="subcellular location">
    <subcellularLocation>
        <location evidence="1">Cell inner membrane</location>
        <topology evidence="1">Multi-pass membrane protein</topology>
    </subcellularLocation>
</comment>
<evidence type="ECO:0000256" key="1">
    <source>
        <dbReference type="ARBA" id="ARBA00004429"/>
    </source>
</evidence>
<dbReference type="Gene3D" id="3.30.70.1430">
    <property type="entry name" value="Multidrug efflux transporter AcrB pore domain"/>
    <property type="match status" value="2"/>
</dbReference>
<dbReference type="InterPro" id="IPR004764">
    <property type="entry name" value="MdtF-like"/>
</dbReference>
<dbReference type="SUPFAM" id="SSF82693">
    <property type="entry name" value="Multidrug efflux transporter AcrB pore domain, PN1, PN2, PC1 and PC2 subdomains"/>
    <property type="match status" value="3"/>
</dbReference>
<keyword evidence="8 9" id="KW-0472">Membrane</keyword>
<dbReference type="InterPro" id="IPR027463">
    <property type="entry name" value="AcrB_DN_DC_subdom"/>
</dbReference>
<evidence type="ECO:0000256" key="4">
    <source>
        <dbReference type="ARBA" id="ARBA00022475"/>
    </source>
</evidence>
<evidence type="ECO:0000256" key="5">
    <source>
        <dbReference type="ARBA" id="ARBA00022519"/>
    </source>
</evidence>
<dbReference type="Gene3D" id="1.20.1640.10">
    <property type="entry name" value="Multidrug efflux transporter AcrB transmembrane domain"/>
    <property type="match status" value="2"/>
</dbReference>
<keyword evidence="6 9" id="KW-0812">Transmembrane</keyword>
<dbReference type="InterPro" id="IPR001036">
    <property type="entry name" value="Acrflvin-R"/>
</dbReference>
<dbReference type="GO" id="GO:0005886">
    <property type="term" value="C:plasma membrane"/>
    <property type="evidence" value="ECO:0007669"/>
    <property type="project" value="UniProtKB-SubCell"/>
</dbReference>
<dbReference type="NCBIfam" id="NF000282">
    <property type="entry name" value="RND_permease_1"/>
    <property type="match status" value="1"/>
</dbReference>
<evidence type="ECO:0000256" key="9">
    <source>
        <dbReference type="SAM" id="Phobius"/>
    </source>
</evidence>
<evidence type="ECO:0000313" key="10">
    <source>
        <dbReference type="EMBL" id="QLI05509.1"/>
    </source>
</evidence>
<dbReference type="Gene3D" id="3.30.70.1440">
    <property type="entry name" value="Multidrug efflux transporter AcrB pore domain"/>
    <property type="match status" value="1"/>
</dbReference>
<sequence>MFSKFFINRPVFASVVSIIIIIAGLVSLSVSPIEEYPKLTPPQIVISATYSGADATTIAETVASPLENAINGVEGMIYMQSSSSSSGSMNLNVYFDTSTDAQTASVNVNNLVSPVLNTLPEDVRRVGVSVSERSGSMLAVLSFYDESGVMDAVELNNYVKLNIVDELKRLPGVGDAMALGSKDYSMRVWVNPNLLKQYNLTTTEVIAAIQEQNSQYPAGKIAQMPMEKDNAFVYIIQPEGRLKTAKEFENIIIRADEKGNFLRLKDVARIELGGESYIINGKLNGKNMTPVIISQKNSANAIEVVDNVLKALEKMKPNFPSGLNYSVLNDNTKFVKVSIKEVIKTFIEAMILVTIVMYLFLGSLRYTFIPLLAVPVSICGAFIGIYAFGFSINLITLFALVLAIGIVVDDAIIVIENVERVLHENLNISVKEATIEAMKEITTPVISIVLVLSAVFIPVSFMEGFVGIMQRQFALTLVSSVCFSGFVALTLTPALCAMLLKRKEEEPFWVVRKFNEFFDFSTRVFSAGVAKVIRHVAFSLMIVVIFMVAMMLLFKATPKGLVPNEDKGSILAAVTLPPAASLHRTEANMEFLRQIALEDKNVIDIGLVAGYDLIGGAPRENAGAMFFILKDWSERSGYENSNFAIADRLNKKYFMMDRQALSFVLVPPPIMGLSLSGGFELYAQNLDGRSYNQIEEDMQRVSAKANAHPALKNVRTTLDTNFPQYNLTMDREKIKMLGVSIADIFSTLNSTIGQYYVNDFNILGKSFKVYLRAEASFRDSPHDINSLYVRGRSGELIALDSLVRLERSLGPDSVDRFNGFPAAKLMGEPQTGFSSGEAIDAISQIIHEELPNGTYNIGWSGTSYQEVNASGTGAKAFVFGLVFVFLILAAQYERWLMPLAVITAVPFSVFGSLLFTWARGLNNDVYFQIGLILLIGLAAKNAILIVEFAMNEHLHNGKSIAEAAINGAKMRFRPICMTSLAFTLGVLPMALATGAGAASRHSIGTGVMGGMIAASTISIFFVPLFFYLLESYNNRRRERKLRKENEKAKNF</sequence>
<organism evidence="10 11">
    <name type="scientific">Candidatus Campylobacter infans</name>
    <dbReference type="NCBI Taxonomy" id="2561898"/>
    <lineage>
        <taxon>Bacteria</taxon>
        <taxon>Pseudomonadati</taxon>
        <taxon>Campylobacterota</taxon>
        <taxon>Epsilonproteobacteria</taxon>
        <taxon>Campylobacterales</taxon>
        <taxon>Campylobacteraceae</taxon>
        <taxon>Campylobacter</taxon>
    </lineage>
</organism>
<proteinExistence type="inferred from homology"/>
<dbReference type="Gene3D" id="3.30.70.1320">
    <property type="entry name" value="Multidrug efflux transporter AcrB pore domain like"/>
    <property type="match status" value="1"/>
</dbReference>
<keyword evidence="3" id="KW-0813">Transport</keyword>
<feature type="transmembrane region" description="Helical" evidence="9">
    <location>
        <begin position="342"/>
        <end position="361"/>
    </location>
</feature>
<evidence type="ECO:0000256" key="6">
    <source>
        <dbReference type="ARBA" id="ARBA00022692"/>
    </source>
</evidence>
<evidence type="ECO:0000256" key="2">
    <source>
        <dbReference type="ARBA" id="ARBA00010942"/>
    </source>
</evidence>
<feature type="transmembrane region" description="Helical" evidence="9">
    <location>
        <begin position="394"/>
        <end position="415"/>
    </location>
</feature>
<feature type="transmembrane region" description="Helical" evidence="9">
    <location>
        <begin position="899"/>
        <end position="919"/>
    </location>
</feature>
<dbReference type="RefSeq" id="WP_179974718.1">
    <property type="nucleotide sequence ID" value="NZ_CP049075.1"/>
</dbReference>
<feature type="transmembrane region" description="Helical" evidence="9">
    <location>
        <begin position="925"/>
        <end position="949"/>
    </location>
</feature>
<keyword evidence="7 9" id="KW-1133">Transmembrane helix</keyword>
<feature type="transmembrane region" description="Helical" evidence="9">
    <location>
        <begin position="532"/>
        <end position="554"/>
    </location>
</feature>
<reference evidence="10 11" key="1">
    <citation type="submission" date="2020-02" db="EMBL/GenBank/DDBJ databases">
        <title>Complete genome sequence of the novel Campylobacter species Candidatus Campylobacter infans.</title>
        <authorList>
            <person name="Duim B."/>
            <person name="Zomer A."/>
            <person name="van der Graaf L."/>
            <person name="Wagenaar J."/>
        </authorList>
    </citation>
    <scope>NUCLEOTIDE SEQUENCE [LARGE SCALE GENOMIC DNA]</scope>
    <source>
        <strain evidence="10 11">19S00001</strain>
    </source>
</reference>
<dbReference type="Pfam" id="PF00873">
    <property type="entry name" value="ACR_tran"/>
    <property type="match status" value="1"/>
</dbReference>
<accession>A0A7H9CL29</accession>
<dbReference type="SUPFAM" id="SSF82866">
    <property type="entry name" value="Multidrug efflux transporter AcrB transmembrane domain"/>
    <property type="match status" value="2"/>
</dbReference>
<dbReference type="FunFam" id="1.20.1640.10:FF:000001">
    <property type="entry name" value="Efflux pump membrane transporter"/>
    <property type="match status" value="1"/>
</dbReference>
<feature type="transmembrane region" description="Helical" evidence="9">
    <location>
        <begin position="368"/>
        <end position="388"/>
    </location>
</feature>
<keyword evidence="11" id="KW-1185">Reference proteome</keyword>
<gene>
    <name evidence="10" type="primary">cmeB</name>
    <name evidence="10" type="ORF">CINF_1004</name>
</gene>
<dbReference type="SUPFAM" id="SSF82714">
    <property type="entry name" value="Multidrug efflux transporter AcrB TolC docking domain, DN and DC subdomains"/>
    <property type="match status" value="2"/>
</dbReference>
<evidence type="ECO:0000256" key="7">
    <source>
        <dbReference type="ARBA" id="ARBA00022989"/>
    </source>
</evidence>
<evidence type="ECO:0000313" key="11">
    <source>
        <dbReference type="Proteomes" id="UP000509414"/>
    </source>
</evidence>